<organism evidence="5 6">
    <name type="scientific">Barnesiella viscericola</name>
    <dbReference type="NCBI Taxonomy" id="397865"/>
    <lineage>
        <taxon>Bacteria</taxon>
        <taxon>Pseudomonadati</taxon>
        <taxon>Bacteroidota</taxon>
        <taxon>Bacteroidia</taxon>
        <taxon>Bacteroidales</taxon>
        <taxon>Barnesiellaceae</taxon>
        <taxon>Barnesiella</taxon>
    </lineage>
</organism>
<evidence type="ECO:0000259" key="4">
    <source>
        <dbReference type="Pfam" id="PF25975"/>
    </source>
</evidence>
<dbReference type="InterPro" id="IPR006143">
    <property type="entry name" value="RND_pump_MFP"/>
</dbReference>
<dbReference type="NCBIfam" id="TIGR01730">
    <property type="entry name" value="RND_mfp"/>
    <property type="match status" value="1"/>
</dbReference>
<keyword evidence="2" id="KW-0813">Transport</keyword>
<dbReference type="GO" id="GO:0030313">
    <property type="term" value="C:cell envelope"/>
    <property type="evidence" value="ECO:0007669"/>
    <property type="project" value="TreeGrafter"/>
</dbReference>
<evidence type="ECO:0000313" key="5">
    <source>
        <dbReference type="EMBL" id="HJG88318.1"/>
    </source>
</evidence>
<name>A0A921MPS1_9BACT</name>
<proteinExistence type="inferred from homology"/>
<dbReference type="InterPro" id="IPR051909">
    <property type="entry name" value="MFP_Cation_Efflux"/>
</dbReference>
<evidence type="ECO:0000256" key="1">
    <source>
        <dbReference type="ARBA" id="ARBA00009477"/>
    </source>
</evidence>
<accession>A0A921MPS1</accession>
<dbReference type="AlphaFoldDB" id="A0A921MPS1"/>
<dbReference type="GO" id="GO:0022857">
    <property type="term" value="F:transmembrane transporter activity"/>
    <property type="evidence" value="ECO:0007669"/>
    <property type="project" value="InterPro"/>
</dbReference>
<dbReference type="GO" id="GO:0016020">
    <property type="term" value="C:membrane"/>
    <property type="evidence" value="ECO:0007669"/>
    <property type="project" value="InterPro"/>
</dbReference>
<comment type="caution">
    <text evidence="5">The sequence shown here is derived from an EMBL/GenBank/DDBJ whole genome shotgun (WGS) entry which is preliminary data.</text>
</comment>
<dbReference type="Proteomes" id="UP000757103">
    <property type="component" value="Unassembled WGS sequence"/>
</dbReference>
<dbReference type="GO" id="GO:0015679">
    <property type="term" value="P:plasma membrane copper ion transport"/>
    <property type="evidence" value="ECO:0007669"/>
    <property type="project" value="TreeGrafter"/>
</dbReference>
<dbReference type="Gene3D" id="2.40.420.20">
    <property type="match status" value="1"/>
</dbReference>
<feature type="domain" description="CzcB-like C-terminal circularly permuted SH3-like" evidence="4">
    <location>
        <begin position="318"/>
        <end position="378"/>
    </location>
</feature>
<dbReference type="Gene3D" id="1.10.287.470">
    <property type="entry name" value="Helix hairpin bin"/>
    <property type="match status" value="1"/>
</dbReference>
<dbReference type="GO" id="GO:0060003">
    <property type="term" value="P:copper ion export"/>
    <property type="evidence" value="ECO:0007669"/>
    <property type="project" value="TreeGrafter"/>
</dbReference>
<dbReference type="RefSeq" id="WP_273305379.1">
    <property type="nucleotide sequence ID" value="NZ_DYUD01000010.1"/>
</dbReference>
<gene>
    <name evidence="5" type="ORF">K8U91_02410</name>
</gene>
<dbReference type="Pfam" id="PF25975">
    <property type="entry name" value="CzcB_C"/>
    <property type="match status" value="1"/>
</dbReference>
<reference evidence="5" key="1">
    <citation type="journal article" date="2021" name="PeerJ">
        <title>Extensive microbial diversity within the chicken gut microbiome revealed by metagenomics and culture.</title>
        <authorList>
            <person name="Gilroy R."/>
            <person name="Ravi A."/>
            <person name="Getino M."/>
            <person name="Pursley I."/>
            <person name="Horton D.L."/>
            <person name="Alikhan N.F."/>
            <person name="Baker D."/>
            <person name="Gharbi K."/>
            <person name="Hall N."/>
            <person name="Watson M."/>
            <person name="Adriaenssens E.M."/>
            <person name="Foster-Nyarko E."/>
            <person name="Jarju S."/>
            <person name="Secka A."/>
            <person name="Antonio M."/>
            <person name="Oren A."/>
            <person name="Chaudhuri R.R."/>
            <person name="La Ragione R."/>
            <person name="Hildebrand F."/>
            <person name="Pallen M.J."/>
        </authorList>
    </citation>
    <scope>NUCLEOTIDE SEQUENCE</scope>
    <source>
        <strain evidence="5">CHK121-7720</strain>
    </source>
</reference>
<sequence>MKRTILLSITILSYILWSCSGSSSHEEHQHSDHIEEHDHEHSESEGHDHAAEGHGDEIILKKAEAEAIGLTTKTMKPERFHSVIPCSGTLSAAQGDEMTVVAPVAGVVSLAGRHIADGSQVAKGSVLLHLSSKKLAAGDPASKAYIDYETARKAYERAGELVKDQIISRQEYEQTARDYETARLAYEAMGGSRSGSAVQAPMTGYLKNILVSDGDFVEMGQPLMTLSQNRRLQLRAEVPQRYYKELPTIVTANFKTTYDDRVYDLTQLNGKLLSYGRGTLAGGAYVPVVFELDNRGEVVPGACVEVYLRSSAVDSALVVPVSALTEEQGLYFVYLRLDEEGYKKQEVSIGDTDGANVRILSGLHEGDRVVTRGVYQVKLAANSGVIPEGHSHNH</sequence>
<dbReference type="SUPFAM" id="SSF111369">
    <property type="entry name" value="HlyD-like secretion proteins"/>
    <property type="match status" value="1"/>
</dbReference>
<evidence type="ECO:0000256" key="3">
    <source>
        <dbReference type="SAM" id="MobiDB-lite"/>
    </source>
</evidence>
<dbReference type="PANTHER" id="PTHR30097:SF4">
    <property type="entry name" value="SLR6042 PROTEIN"/>
    <property type="match status" value="1"/>
</dbReference>
<comment type="similarity">
    <text evidence="1">Belongs to the membrane fusion protein (MFP) (TC 8.A.1) family.</text>
</comment>
<evidence type="ECO:0000313" key="6">
    <source>
        <dbReference type="Proteomes" id="UP000757103"/>
    </source>
</evidence>
<reference evidence="5" key="2">
    <citation type="submission" date="2021-09" db="EMBL/GenBank/DDBJ databases">
        <authorList>
            <person name="Gilroy R."/>
        </authorList>
    </citation>
    <scope>NUCLEOTIDE SEQUENCE</scope>
    <source>
        <strain evidence="5">CHK121-7720</strain>
    </source>
</reference>
<dbReference type="InterPro" id="IPR058649">
    <property type="entry name" value="CzcB_C"/>
</dbReference>
<evidence type="ECO:0000256" key="2">
    <source>
        <dbReference type="ARBA" id="ARBA00022448"/>
    </source>
</evidence>
<dbReference type="Gene3D" id="2.40.50.100">
    <property type="match status" value="1"/>
</dbReference>
<protein>
    <submittedName>
        <fullName evidence="5">Efflux RND transporter periplasmic adaptor subunit</fullName>
    </submittedName>
</protein>
<dbReference type="EMBL" id="DYUD01000010">
    <property type="protein sequence ID" value="HJG88318.1"/>
    <property type="molecule type" value="Genomic_DNA"/>
</dbReference>
<feature type="region of interest" description="Disordered" evidence="3">
    <location>
        <begin position="25"/>
        <end position="52"/>
    </location>
</feature>
<dbReference type="PANTHER" id="PTHR30097">
    <property type="entry name" value="CATION EFFLUX SYSTEM PROTEIN CUSB"/>
    <property type="match status" value="1"/>
</dbReference>